<dbReference type="PANTHER" id="PTHR38690:SF1">
    <property type="entry name" value="PROTEASE"/>
    <property type="match status" value="1"/>
</dbReference>
<dbReference type="InterPro" id="IPR025263">
    <property type="entry name" value="YhdP_central"/>
</dbReference>
<dbReference type="InterPro" id="IPR011836">
    <property type="entry name" value="YhdP"/>
</dbReference>
<protein>
    <submittedName>
        <fullName evidence="2">DUF3971 domain-containing protein</fullName>
    </submittedName>
</protein>
<proteinExistence type="predicted"/>
<name>A0ABT5FCG3_9GAMM</name>
<reference evidence="2 3" key="1">
    <citation type="submission" date="2023-01" db="EMBL/GenBank/DDBJ databases">
        <title>Psychrosphaera sp. nov., isolated from marine algae.</title>
        <authorList>
            <person name="Bayburt H."/>
            <person name="Choi B.J."/>
            <person name="Kim J.M."/>
            <person name="Choi D.G."/>
            <person name="Jeon C.O."/>
        </authorList>
    </citation>
    <scope>NUCLEOTIDE SEQUENCE [LARGE SCALE GENOMIC DNA]</scope>
    <source>
        <strain evidence="2 3">G1-22</strain>
    </source>
</reference>
<feature type="domain" description="YhdP central" evidence="1">
    <location>
        <begin position="6"/>
        <end position="997"/>
    </location>
</feature>
<evidence type="ECO:0000313" key="2">
    <source>
        <dbReference type="EMBL" id="MDC2889091.1"/>
    </source>
</evidence>
<comment type="caution">
    <text evidence="2">The sequence shown here is derived from an EMBL/GenBank/DDBJ whole genome shotgun (WGS) entry which is preliminary data.</text>
</comment>
<keyword evidence="3" id="KW-1185">Reference proteome</keyword>
<dbReference type="PANTHER" id="PTHR38690">
    <property type="entry name" value="PROTEASE-RELATED"/>
    <property type="match status" value="1"/>
</dbReference>
<evidence type="ECO:0000313" key="3">
    <source>
        <dbReference type="Proteomes" id="UP001528411"/>
    </source>
</evidence>
<sequence>MNVVVDLYGQRRTDIFGQVYFEANNMDVTPWLKQLVGKHIQVKGTDANFSVWGEVKNGLVENILLDVNNSKLNWQKAKQDKYLNVESAQIQWWKSEGNWLLFGNEIQLVTDVNRPSPFNFTVKYGTEKSQLQANKFDLTAVTQLFTLFSATKQFSLLADSNVAGHVGELQMQWGEDLPLSGYLDVVDFDFVPKATAKEAYMGVQNLEFKAYWKDQDIWLDLNGKNGTLLTEDTFSDTITYQKLKLQTLLSWQSGSFVMEMPTVVFQNNEINLDMSLSYSELANSHLSLYAEVTGPTQGKIGKYLPRYLIGDETYDYLQKAIHTGRGELTRVLIDGKIDQVFNSELAISERGKFIVEAKLRDGQFEFDPDWPAIEKMNAKLTVTEDRMDIFAESGLFSSLVIDNNVLASIPLVGERKNVNLSLTPQQLQLSDFHLLVAETPLRDIIGDVFEFVLLDGAADADIKLVIPTDSSPLPNGDIPQVFASGTLDTHKSTLNLPKLYTEFEKIDSVITFANEKFSVEAKSADWHKLPVTFNVSGAQGEDGYHIKSDLVSTWSVDQLNNVFELPVFEHASGEFSSMLNVEVNIDDEAFQYVVDGKSDLTDVALNISGPLEKAAGKYASLDISVSGDQDDSSIVAEIENRLVFTAEIPEGSSRLERAHLAIGGGTGVLPESGFDISIDTPFIEFEPTLNFVLDIIHALPESDPSSIGVIDAPTAINGVISHFNILGQDWKNVSLNATNKATGWLFSIGAQQTLTDITVFNDINKDGILIDSQFLQIVTSGEPTAAQTKTSELISSGLVSPIGQTPNENIGLDKTVQPVEARVSNSITDSAELICSLPPIRFKCEVCSFNEKPLGKVQLTAKPVDNKLVIETFSFEYERTKLEATGSWLGNEAGGVTSLKGKLYSRYFGKWLQNWGLNSGIKESDATINLALRWDTAPHEFSYEKLNGKADFKLGEGSLSEISDQGARIFSLFSLDSLYRKLKFDFSDVFAKGLFIMTSKAISFYVMALH</sequence>
<gene>
    <name evidence="2" type="ORF">PN838_10345</name>
</gene>
<evidence type="ECO:0000259" key="1">
    <source>
        <dbReference type="Pfam" id="PF13116"/>
    </source>
</evidence>
<dbReference type="Proteomes" id="UP001528411">
    <property type="component" value="Unassembled WGS sequence"/>
</dbReference>
<dbReference type="Pfam" id="PF13116">
    <property type="entry name" value="YhdP"/>
    <property type="match status" value="1"/>
</dbReference>
<dbReference type="EMBL" id="JAQOMS010000002">
    <property type="protein sequence ID" value="MDC2889091.1"/>
    <property type="molecule type" value="Genomic_DNA"/>
</dbReference>
<accession>A0ABT5FCG3</accession>
<organism evidence="2 3">
    <name type="scientific">Psychrosphaera algicola</name>
    <dbReference type="NCBI Taxonomy" id="3023714"/>
    <lineage>
        <taxon>Bacteria</taxon>
        <taxon>Pseudomonadati</taxon>
        <taxon>Pseudomonadota</taxon>
        <taxon>Gammaproteobacteria</taxon>
        <taxon>Alteromonadales</taxon>
        <taxon>Pseudoalteromonadaceae</taxon>
        <taxon>Psychrosphaera</taxon>
    </lineage>
</organism>